<evidence type="ECO:0000313" key="3">
    <source>
        <dbReference type="Proteomes" id="UP000203308"/>
    </source>
</evidence>
<keyword evidence="1" id="KW-1133">Transmembrane helix</keyword>
<sequence length="104" mass="11301">MARTILTYIAAGVLMLLLAVGLYDTRSALTEARTQLDEQKTAIDDLRASQRRIQAAVTGVQKLSTKTKADLDSALRSAPEFDRASVPDAVADSLCKRLHCADRP</sequence>
<dbReference type="EMBL" id="KX458241">
    <property type="protein sequence ID" value="ANU79121.1"/>
    <property type="molecule type" value="Genomic_DNA"/>
</dbReference>
<gene>
    <name evidence="2" type="ORF">Andromeda_46</name>
</gene>
<proteinExistence type="predicted"/>
<evidence type="ECO:0000313" key="2">
    <source>
        <dbReference type="EMBL" id="ANU79121.1"/>
    </source>
</evidence>
<protein>
    <submittedName>
        <fullName evidence="2">Uncharacterized protein</fullName>
    </submittedName>
</protein>
<dbReference type="Proteomes" id="UP000203308">
    <property type="component" value="Segment"/>
</dbReference>
<dbReference type="OrthoDB" id="28652at10239"/>
<keyword evidence="3" id="KW-1185">Reference proteome</keyword>
<reference evidence="2 3" key="1">
    <citation type="submission" date="2016-06" db="EMBL/GenBank/DDBJ databases">
        <title>Genomic analysis of Andromeda: A phiKMVlikevirus infecting Pseudomonas syringae.</title>
        <authorList>
            <person name="Magill D.J."/>
            <person name="Krylov V.N."/>
            <person name="McGrath J.W."/>
            <person name="Allen C.C.R."/>
            <person name="Quinn J.P."/>
            <person name="Kulakov L.A."/>
        </authorList>
    </citation>
    <scope>NUCLEOTIDE SEQUENCE [LARGE SCALE GENOMIC DNA]</scope>
</reference>
<accession>A0A1B1SEM9</accession>
<keyword evidence="1" id="KW-0472">Membrane</keyword>
<dbReference type="RefSeq" id="YP_009279568.1">
    <property type="nucleotide sequence ID" value="NC_031014.1"/>
</dbReference>
<dbReference type="KEGG" id="vg:29062557"/>
<feature type="transmembrane region" description="Helical" evidence="1">
    <location>
        <begin position="6"/>
        <end position="23"/>
    </location>
</feature>
<keyword evidence="1" id="KW-0812">Transmembrane</keyword>
<dbReference type="GeneID" id="29062557"/>
<organism evidence="2 3">
    <name type="scientific">Pseudomonas phage Andromeda</name>
    <dbReference type="NCBI Taxonomy" id="1873949"/>
    <lineage>
        <taxon>Viruses</taxon>
        <taxon>Duplodnaviria</taxon>
        <taxon>Heunggongvirae</taxon>
        <taxon>Uroviricota</taxon>
        <taxon>Caudoviricetes</taxon>
        <taxon>Autographivirales</taxon>
        <taxon>Autonotataviridae</taxon>
        <taxon>Bifseptvirus</taxon>
        <taxon>Bifseptvirus andromeda</taxon>
    </lineage>
</organism>
<name>A0A1B1SEM9_9CAUD</name>
<evidence type="ECO:0000256" key="1">
    <source>
        <dbReference type="SAM" id="Phobius"/>
    </source>
</evidence>